<dbReference type="InterPro" id="IPR006501">
    <property type="entry name" value="Pectinesterase_inhib_dom"/>
</dbReference>
<dbReference type="InterPro" id="IPR051955">
    <property type="entry name" value="PME_Inhibitor"/>
</dbReference>
<reference evidence="6" key="1">
    <citation type="submission" date="2023-07" db="EMBL/GenBank/DDBJ databases">
        <title>draft genome sequence of fig (Ficus carica).</title>
        <authorList>
            <person name="Takahashi T."/>
            <person name="Nishimura K."/>
        </authorList>
    </citation>
    <scope>NUCLEOTIDE SEQUENCE</scope>
</reference>
<feature type="domain" description="Pectinesterase inhibitor" evidence="5">
    <location>
        <begin position="195"/>
        <end position="342"/>
    </location>
</feature>
<feature type="region of interest" description="Disordered" evidence="3">
    <location>
        <begin position="30"/>
        <end position="179"/>
    </location>
</feature>
<dbReference type="InterPro" id="IPR035513">
    <property type="entry name" value="Invertase/methylesterase_inhib"/>
</dbReference>
<comment type="caution">
    <text evidence="6">The sequence shown here is derived from an EMBL/GenBank/DDBJ whole genome shotgun (WGS) entry which is preliminary data.</text>
</comment>
<dbReference type="SMART" id="SM00856">
    <property type="entry name" value="PMEI"/>
    <property type="match status" value="1"/>
</dbReference>
<dbReference type="Proteomes" id="UP001187192">
    <property type="component" value="Unassembled WGS sequence"/>
</dbReference>
<feature type="compositionally biased region" description="Polar residues" evidence="3">
    <location>
        <begin position="120"/>
        <end position="130"/>
    </location>
</feature>
<dbReference type="CDD" id="cd15800">
    <property type="entry name" value="PMEI-like_2"/>
    <property type="match status" value="1"/>
</dbReference>
<evidence type="ECO:0000313" key="7">
    <source>
        <dbReference type="Proteomes" id="UP001187192"/>
    </source>
</evidence>
<protein>
    <recommendedName>
        <fullName evidence="5">Pectinesterase inhibitor domain-containing protein</fullName>
    </recommendedName>
</protein>
<dbReference type="Gene3D" id="1.20.140.40">
    <property type="entry name" value="Invertase/pectin methylesterase inhibitor family protein"/>
    <property type="match status" value="1"/>
</dbReference>
<dbReference type="AlphaFoldDB" id="A0AA88DFY8"/>
<dbReference type="GO" id="GO:0004857">
    <property type="term" value="F:enzyme inhibitor activity"/>
    <property type="evidence" value="ECO:0007669"/>
    <property type="project" value="InterPro"/>
</dbReference>
<keyword evidence="7" id="KW-1185">Reference proteome</keyword>
<evidence type="ECO:0000313" key="6">
    <source>
        <dbReference type="EMBL" id="GMN55181.1"/>
    </source>
</evidence>
<gene>
    <name evidence="6" type="ORF">TIFTF001_024306</name>
</gene>
<evidence type="ECO:0000256" key="2">
    <source>
        <dbReference type="ARBA" id="ARBA00038471"/>
    </source>
</evidence>
<feature type="chain" id="PRO_5041646376" description="Pectinesterase inhibitor domain-containing protein" evidence="4">
    <location>
        <begin position="24"/>
        <end position="347"/>
    </location>
</feature>
<dbReference type="PANTHER" id="PTHR31080">
    <property type="entry name" value="PECTINESTERASE INHIBITOR-LIKE"/>
    <property type="match status" value="1"/>
</dbReference>
<evidence type="ECO:0000259" key="5">
    <source>
        <dbReference type="SMART" id="SM00856"/>
    </source>
</evidence>
<feature type="signal peptide" evidence="4">
    <location>
        <begin position="1"/>
        <end position="23"/>
    </location>
</feature>
<proteinExistence type="inferred from homology"/>
<keyword evidence="1 4" id="KW-0732">Signal</keyword>
<dbReference type="EMBL" id="BTGU01000055">
    <property type="protein sequence ID" value="GMN55181.1"/>
    <property type="molecule type" value="Genomic_DNA"/>
</dbReference>
<evidence type="ECO:0000256" key="4">
    <source>
        <dbReference type="SAM" id="SignalP"/>
    </source>
</evidence>
<evidence type="ECO:0000256" key="1">
    <source>
        <dbReference type="ARBA" id="ARBA00022729"/>
    </source>
</evidence>
<dbReference type="PANTHER" id="PTHR31080:SF68">
    <property type="entry name" value="PLANT INVERTASE_PECTIN METHYLESTERASE INHIBITOR SUPERFAMILY PROTEIN"/>
    <property type="match status" value="1"/>
</dbReference>
<sequence>MELMINTLLLSFILFMVTPTSHSICVARHHNSTAPSSHPQPHPHDPPPSSPHRASRLRLSPPPPPQSNTPLPSRTTSFHTNTRGTTQHEVNLSDASQLRARRPRPSPPPPPQSNHPLPSETTSFHPNSRGTTQLDDDDHGDTLLTRSTGRLKPSPPPPPRRNILTDSKTTSFHPTVGTPQLDDLGDTLFTRSTLTVDPRLKRICNHTDYPSLCLSSLSPSLASCGNTLSFSTALSFAIKAATQHARLAVAALARLAKAPGADEDAGEGLGVCKDSYSDALDNLQAAVNALSSKDVPTANSMLSAVVTDSENCGDALEGTEAGAAMTKYNDKLRMLASNCLAIASFVN</sequence>
<dbReference type="SUPFAM" id="SSF101148">
    <property type="entry name" value="Plant invertase/pectin methylesterase inhibitor"/>
    <property type="match status" value="1"/>
</dbReference>
<dbReference type="Pfam" id="PF04043">
    <property type="entry name" value="PMEI"/>
    <property type="match status" value="1"/>
</dbReference>
<accession>A0AA88DFY8</accession>
<feature type="compositionally biased region" description="Polar residues" evidence="3">
    <location>
        <begin position="75"/>
        <end position="94"/>
    </location>
</feature>
<comment type="similarity">
    <text evidence="2">Belongs to the PMEI family.</text>
</comment>
<evidence type="ECO:0000256" key="3">
    <source>
        <dbReference type="SAM" id="MobiDB-lite"/>
    </source>
</evidence>
<feature type="compositionally biased region" description="Polar residues" evidence="3">
    <location>
        <begin position="164"/>
        <end position="173"/>
    </location>
</feature>
<organism evidence="6 7">
    <name type="scientific">Ficus carica</name>
    <name type="common">Common fig</name>
    <dbReference type="NCBI Taxonomy" id="3494"/>
    <lineage>
        <taxon>Eukaryota</taxon>
        <taxon>Viridiplantae</taxon>
        <taxon>Streptophyta</taxon>
        <taxon>Embryophyta</taxon>
        <taxon>Tracheophyta</taxon>
        <taxon>Spermatophyta</taxon>
        <taxon>Magnoliopsida</taxon>
        <taxon>eudicotyledons</taxon>
        <taxon>Gunneridae</taxon>
        <taxon>Pentapetalae</taxon>
        <taxon>rosids</taxon>
        <taxon>fabids</taxon>
        <taxon>Rosales</taxon>
        <taxon>Moraceae</taxon>
        <taxon>Ficeae</taxon>
        <taxon>Ficus</taxon>
    </lineage>
</organism>
<dbReference type="NCBIfam" id="TIGR01614">
    <property type="entry name" value="PME_inhib"/>
    <property type="match status" value="1"/>
</dbReference>
<name>A0AA88DFY8_FICCA</name>